<accession>A0A7U7JEH2</accession>
<name>A0A7U7JEH2_RALSL</name>
<reference evidence="2" key="1">
    <citation type="submission" date="2014-11" db="EMBL/GenBank/DDBJ databases">
        <authorList>
            <person name="Genoscope - CEA"/>
        </authorList>
    </citation>
    <scope>NUCLEOTIDE SEQUENCE</scope>
    <source>
        <strain evidence="2">IPO1609</strain>
    </source>
</reference>
<dbReference type="GO" id="GO:0016787">
    <property type="term" value="F:hydrolase activity"/>
    <property type="evidence" value="ECO:0007669"/>
    <property type="project" value="UniProtKB-KW"/>
</dbReference>
<sequence>MAADEHGRPMPQASYKTETYWEQYQSFFPAHARVTAANGPNEEWRPWRGASIHVDRFPCAASPLTVIVVHGGGGYGRLFAPIGKLLHGAGYEVLAPDLPGYGLSQAPPSLVTYQAWTDLLCDLASIEYQNTGRRVVLCGGSLGGYLAYLSAARMGDGPIAGVIATTLADPRSSLVKRQFARNALVRHVMMPLLPFCAPLIGGLRLPVKWFTKMGAMSNDPSLNRLVAEDPYGGGVRVPINFMQSIFSVRPDIEPEDFDHCPILLAHPGDDRWTGFESSRQFFDRIKGDKELVMLENCGHFPVEEPGITQLERASIRFLGEIASNRSRS</sequence>
<dbReference type="Proteomes" id="UP000053470">
    <property type="component" value="Unassembled WGS sequence"/>
</dbReference>
<dbReference type="AlphaFoldDB" id="A0A7U7JEH2"/>
<reference evidence="2" key="2">
    <citation type="submission" date="2022-04" db="EMBL/GenBank/DDBJ databases">
        <title>Genomic draft of R. solanacearum strain IPO1609, a phylotype IIB1/biovar 2/race 3 strain isolated from potato in Europe.</title>
        <authorList>
            <person name="Boucher C."/>
            <person name="Carrere S."/>
            <person name="Dossat C."/>
            <person name="Elbaz M."/>
            <person name="Genin S."/>
            <person name="Gouzy J."/>
            <person name="Prior P."/>
            <person name="Segurens B."/>
            <person name="Wincker P."/>
        </authorList>
    </citation>
    <scope>NUCLEOTIDE SEQUENCE</scope>
    <source>
        <strain evidence="2">IPO1609</strain>
    </source>
</reference>
<protein>
    <submittedName>
        <fullName evidence="2">Alpha/beta hydrolase protein</fullName>
    </submittedName>
</protein>
<evidence type="ECO:0000313" key="2">
    <source>
        <dbReference type="EMBL" id="CEJ17437.1"/>
    </source>
</evidence>
<organism evidence="2 3">
    <name type="scientific">Ralstonia solanacearum IPO1609</name>
    <dbReference type="NCBI Taxonomy" id="564066"/>
    <lineage>
        <taxon>Bacteria</taxon>
        <taxon>Pseudomonadati</taxon>
        <taxon>Pseudomonadota</taxon>
        <taxon>Betaproteobacteria</taxon>
        <taxon>Burkholderiales</taxon>
        <taxon>Burkholderiaceae</taxon>
        <taxon>Ralstonia</taxon>
        <taxon>Ralstonia solanacearum species complex</taxon>
    </lineage>
</organism>
<keyword evidence="3" id="KW-1185">Reference proteome</keyword>
<feature type="domain" description="Serine aminopeptidase S33" evidence="1">
    <location>
        <begin position="65"/>
        <end position="305"/>
    </location>
</feature>
<gene>
    <name evidence="2" type="ORF">RSIPO_04136</name>
</gene>
<dbReference type="PANTHER" id="PTHR43689:SF8">
    <property type="entry name" value="ALPHA_BETA-HYDROLASES SUPERFAMILY PROTEIN"/>
    <property type="match status" value="1"/>
</dbReference>
<evidence type="ECO:0000313" key="3">
    <source>
        <dbReference type="Proteomes" id="UP000053470"/>
    </source>
</evidence>
<dbReference type="InterPro" id="IPR029058">
    <property type="entry name" value="AB_hydrolase_fold"/>
</dbReference>
<proteinExistence type="predicted"/>
<dbReference type="InterPro" id="IPR022742">
    <property type="entry name" value="Hydrolase_4"/>
</dbReference>
<dbReference type="Pfam" id="PF12146">
    <property type="entry name" value="Hydrolase_4"/>
    <property type="match status" value="1"/>
</dbReference>
<dbReference type="PANTHER" id="PTHR43689">
    <property type="entry name" value="HYDROLASE"/>
    <property type="match status" value="1"/>
</dbReference>
<dbReference type="SUPFAM" id="SSF53474">
    <property type="entry name" value="alpha/beta-Hydrolases"/>
    <property type="match status" value="1"/>
</dbReference>
<dbReference type="EMBL" id="LN651281">
    <property type="protein sequence ID" value="CEJ17437.1"/>
    <property type="molecule type" value="Genomic_DNA"/>
</dbReference>
<dbReference type="Gene3D" id="3.40.50.1820">
    <property type="entry name" value="alpha/beta hydrolase"/>
    <property type="match status" value="1"/>
</dbReference>
<keyword evidence="2" id="KW-0378">Hydrolase</keyword>
<dbReference type="PRINTS" id="PR00111">
    <property type="entry name" value="ABHYDROLASE"/>
</dbReference>
<dbReference type="RefSeq" id="WP_003262789.1">
    <property type="nucleotide sequence ID" value="NZ_LN651281.1"/>
</dbReference>
<dbReference type="InterPro" id="IPR000073">
    <property type="entry name" value="AB_hydrolase_1"/>
</dbReference>
<evidence type="ECO:0000259" key="1">
    <source>
        <dbReference type="Pfam" id="PF12146"/>
    </source>
</evidence>